<reference evidence="5" key="3">
    <citation type="submission" date="2025-04" db="UniProtKB">
        <authorList>
            <consortium name="RefSeq"/>
        </authorList>
    </citation>
    <scope>IDENTIFICATION</scope>
    <source>
        <strain evidence="5">CBS 304.34</strain>
    </source>
</reference>
<feature type="compositionally biased region" description="Polar residues" evidence="1">
    <location>
        <begin position="1"/>
        <end position="10"/>
    </location>
</feature>
<evidence type="ECO:0000313" key="3">
    <source>
        <dbReference type="EMBL" id="KAF2804789.1"/>
    </source>
</evidence>
<dbReference type="EMBL" id="MU003711">
    <property type="protein sequence ID" value="KAF2804789.1"/>
    <property type="molecule type" value="Genomic_DNA"/>
</dbReference>
<dbReference type="GeneID" id="54469318"/>
<keyword evidence="2" id="KW-1133">Transmembrane helix</keyword>
<evidence type="ECO:0000256" key="1">
    <source>
        <dbReference type="SAM" id="MobiDB-lite"/>
    </source>
</evidence>
<feature type="transmembrane region" description="Helical" evidence="2">
    <location>
        <begin position="484"/>
        <end position="502"/>
    </location>
</feature>
<gene>
    <name evidence="3 5" type="ORF">BDZ99DRAFT_575006</name>
</gene>
<protein>
    <recommendedName>
        <fullName evidence="6">Cora-domain-containing protein</fullName>
    </recommendedName>
</protein>
<accession>A0A6A6Y858</accession>
<keyword evidence="2" id="KW-0472">Membrane</keyword>
<dbReference type="Proteomes" id="UP000504636">
    <property type="component" value="Unplaced"/>
</dbReference>
<feature type="transmembrane region" description="Helical" evidence="2">
    <location>
        <begin position="199"/>
        <end position="220"/>
    </location>
</feature>
<feature type="transmembrane region" description="Helical" evidence="2">
    <location>
        <begin position="508"/>
        <end position="527"/>
    </location>
</feature>
<dbReference type="AlphaFoldDB" id="A0A6A6Y858"/>
<keyword evidence="2" id="KW-0812">Transmembrane</keyword>
<dbReference type="RefSeq" id="XP_033571753.1">
    <property type="nucleotide sequence ID" value="XM_033728425.1"/>
</dbReference>
<evidence type="ECO:0000256" key="2">
    <source>
        <dbReference type="SAM" id="Phobius"/>
    </source>
</evidence>
<proteinExistence type="predicted"/>
<reference evidence="5" key="2">
    <citation type="submission" date="2020-04" db="EMBL/GenBank/DDBJ databases">
        <authorList>
            <consortium name="NCBI Genome Project"/>
        </authorList>
    </citation>
    <scope>NUCLEOTIDE SEQUENCE</scope>
    <source>
        <strain evidence="5">CBS 304.34</strain>
    </source>
</reference>
<evidence type="ECO:0008006" key="6">
    <source>
        <dbReference type="Google" id="ProtNLM"/>
    </source>
</evidence>
<sequence length="551" mass="63429">MGSQFSTPVANNLPPHPWQQYTYRNEGGHHAEDGAGRLFRSQNVASRHVIDGFITHRSHELERPIPRRYQIVKDFLSEAVSPSSRSSSHSVEHDIAMSSLDRDFALVDDRCNATGHSDAGRRWEGDKYKGEVAISEKRSIPHLHEHLKANRLARRAEKRLVFIPNPTPAAALALVSTVPSRTAIYLRSFLCRYLRRENLFGLTTMTGLFILEFHIPYYAIRHDKDIKDPRQLRGKHLRESVELPLRSRSRHQEQVFYHESQISGLFVGPDEWVWTTYFLLDTFFGSEDLMEKYLANCPLGEGFDPPLSGGVRMDNPHYNPREYLLAILDRRIWQIKAEWSPLIETFDERMEAYAIELSGVFEDDPERTHTRTLNGVIRTIQRFMSVLNATVDSWRSFKESRIPYFTSNGNLPTKWQGHFERIEVSIIELGRLCKGLSTKLDLFREIQAGLSRASSLKESAAATQTARSALVQGENIRLLTRMTVYIYLPVMFTLAFFSMPFARLAHPWTWPLFFLTLLVAIMINYVIASNRCCVRRALRQRLGSPIFTSTV</sequence>
<keyword evidence="4" id="KW-1185">Reference proteome</keyword>
<evidence type="ECO:0000313" key="4">
    <source>
        <dbReference type="Proteomes" id="UP000504636"/>
    </source>
</evidence>
<evidence type="ECO:0000313" key="5">
    <source>
        <dbReference type="RefSeq" id="XP_033571753.1"/>
    </source>
</evidence>
<organism evidence="3">
    <name type="scientific">Mytilinidion resinicola</name>
    <dbReference type="NCBI Taxonomy" id="574789"/>
    <lineage>
        <taxon>Eukaryota</taxon>
        <taxon>Fungi</taxon>
        <taxon>Dikarya</taxon>
        <taxon>Ascomycota</taxon>
        <taxon>Pezizomycotina</taxon>
        <taxon>Dothideomycetes</taxon>
        <taxon>Pleosporomycetidae</taxon>
        <taxon>Mytilinidiales</taxon>
        <taxon>Mytilinidiaceae</taxon>
        <taxon>Mytilinidion</taxon>
    </lineage>
</organism>
<name>A0A6A6Y858_9PEZI</name>
<reference evidence="3 5" key="1">
    <citation type="journal article" date="2020" name="Stud. Mycol.">
        <title>101 Dothideomycetes genomes: a test case for predicting lifestyles and emergence of pathogens.</title>
        <authorList>
            <person name="Haridas S."/>
            <person name="Albert R."/>
            <person name="Binder M."/>
            <person name="Bloem J."/>
            <person name="Labutti K."/>
            <person name="Salamov A."/>
            <person name="Andreopoulos B."/>
            <person name="Baker S."/>
            <person name="Barry K."/>
            <person name="Bills G."/>
            <person name="Bluhm B."/>
            <person name="Cannon C."/>
            <person name="Castanera R."/>
            <person name="Culley D."/>
            <person name="Daum C."/>
            <person name="Ezra D."/>
            <person name="Gonzalez J."/>
            <person name="Henrissat B."/>
            <person name="Kuo A."/>
            <person name="Liang C."/>
            <person name="Lipzen A."/>
            <person name="Lutzoni F."/>
            <person name="Magnuson J."/>
            <person name="Mondo S."/>
            <person name="Nolan M."/>
            <person name="Ohm R."/>
            <person name="Pangilinan J."/>
            <person name="Park H.-J."/>
            <person name="Ramirez L."/>
            <person name="Alfaro M."/>
            <person name="Sun H."/>
            <person name="Tritt A."/>
            <person name="Yoshinaga Y."/>
            <person name="Zwiers L.-H."/>
            <person name="Turgeon B."/>
            <person name="Goodwin S."/>
            <person name="Spatafora J."/>
            <person name="Crous P."/>
            <person name="Grigoriev I."/>
        </authorList>
    </citation>
    <scope>NUCLEOTIDE SEQUENCE</scope>
    <source>
        <strain evidence="3 5">CBS 304.34</strain>
    </source>
</reference>
<dbReference type="OrthoDB" id="5428055at2759"/>
<feature type="region of interest" description="Disordered" evidence="1">
    <location>
        <begin position="1"/>
        <end position="34"/>
    </location>
</feature>